<dbReference type="Gene3D" id="1.10.10.10">
    <property type="entry name" value="Winged helix-like DNA-binding domain superfamily/Winged helix DNA-binding domain"/>
    <property type="match status" value="1"/>
</dbReference>
<reference evidence="2 3" key="1">
    <citation type="submission" date="2014-11" db="EMBL/GenBank/DDBJ databases">
        <title>Genome sequence and analysis of novel Kurthia sp.</title>
        <authorList>
            <person name="Lawson J.N."/>
            <person name="Gonzalez J.E."/>
            <person name="Rinauldi L."/>
            <person name="Xuan Z."/>
            <person name="Firman A."/>
            <person name="Shaddox L."/>
            <person name="Trudeau A."/>
            <person name="Shah S."/>
            <person name="Reiman D."/>
        </authorList>
    </citation>
    <scope>NUCLEOTIDE SEQUENCE [LARGE SCALE GENOMIC DNA]</scope>
    <source>
        <strain evidence="2 3">3B1D</strain>
    </source>
</reference>
<dbReference type="InterPro" id="IPR011991">
    <property type="entry name" value="ArsR-like_HTH"/>
</dbReference>
<gene>
    <name evidence="2" type="ORF">QI30_07285</name>
</gene>
<dbReference type="InterPro" id="IPR036390">
    <property type="entry name" value="WH_DNA-bd_sf"/>
</dbReference>
<dbReference type="OrthoDB" id="2729610at2"/>
<keyword evidence="3" id="KW-1185">Reference proteome</keyword>
<dbReference type="AlphaFoldDB" id="A0A433RVS7"/>
<proteinExistence type="predicted"/>
<dbReference type="SUPFAM" id="SSF46785">
    <property type="entry name" value="Winged helix' DNA-binding domain"/>
    <property type="match status" value="1"/>
</dbReference>
<dbReference type="CDD" id="cd00090">
    <property type="entry name" value="HTH_ARSR"/>
    <property type="match status" value="1"/>
</dbReference>
<keyword evidence="1" id="KW-0238">DNA-binding</keyword>
<evidence type="ECO:0000256" key="1">
    <source>
        <dbReference type="ARBA" id="ARBA00023125"/>
    </source>
</evidence>
<dbReference type="InterPro" id="IPR036388">
    <property type="entry name" value="WH-like_DNA-bd_sf"/>
</dbReference>
<dbReference type="Pfam" id="PF12840">
    <property type="entry name" value="HTH_20"/>
    <property type="match status" value="1"/>
</dbReference>
<evidence type="ECO:0000313" key="2">
    <source>
        <dbReference type="EMBL" id="RUS57373.1"/>
    </source>
</evidence>
<sequence length="231" mass="26306">MIDPLKITSTLADETRYSIYQHIIKQKEAFSVQEIADVFHIHPNVARLHLRKLTDIGVLNAEFEKTGKGGRPGRLYKATDEGVALSFPYRDDRQLMDWLLDILSACGPDAIEVGKKICYRKGMESIQETLQNRRLSMTNLKLEQKVDLITETASLVGYIPIIRDTADGKTMKFTVYNCPFHNGIAKHSNFICDLHEAFLKGQFEALFDVTEFTQVESMVHDCKFCSYHVGI</sequence>
<protein>
    <submittedName>
        <fullName evidence="2">Transcriptional regulator</fullName>
    </submittedName>
</protein>
<accession>A0A433RVS7</accession>
<dbReference type="GO" id="GO:0003677">
    <property type="term" value="F:DNA binding"/>
    <property type="evidence" value="ECO:0007669"/>
    <property type="project" value="UniProtKB-KW"/>
</dbReference>
<organism evidence="2 3">
    <name type="scientific">Candidatus Kurthia intestinigallinarum</name>
    <dbReference type="NCBI Taxonomy" id="1562256"/>
    <lineage>
        <taxon>Bacteria</taxon>
        <taxon>Bacillati</taxon>
        <taxon>Bacillota</taxon>
        <taxon>Bacilli</taxon>
        <taxon>Bacillales</taxon>
        <taxon>Caryophanaceae</taxon>
        <taxon>Kurthia</taxon>
    </lineage>
</organism>
<dbReference type="Proteomes" id="UP000288623">
    <property type="component" value="Unassembled WGS sequence"/>
</dbReference>
<evidence type="ECO:0000313" key="3">
    <source>
        <dbReference type="Proteomes" id="UP000288623"/>
    </source>
</evidence>
<name>A0A433RVS7_9BACL</name>
<dbReference type="RefSeq" id="WP_126990277.1">
    <property type="nucleotide sequence ID" value="NZ_JTFC01000026.1"/>
</dbReference>
<comment type="caution">
    <text evidence="2">The sequence shown here is derived from an EMBL/GenBank/DDBJ whole genome shotgun (WGS) entry which is preliminary data.</text>
</comment>
<dbReference type="EMBL" id="JTFC01000026">
    <property type="protein sequence ID" value="RUS57373.1"/>
    <property type="molecule type" value="Genomic_DNA"/>
</dbReference>